<protein>
    <submittedName>
        <fullName evidence="1">Uncharacterized protein</fullName>
    </submittedName>
</protein>
<organism evidence="1 2">
    <name type="scientific">Leptospira mayottensis 200901122</name>
    <dbReference type="NCBI Taxonomy" id="1193010"/>
    <lineage>
        <taxon>Bacteria</taxon>
        <taxon>Pseudomonadati</taxon>
        <taxon>Spirochaetota</taxon>
        <taxon>Spirochaetia</taxon>
        <taxon>Leptospirales</taxon>
        <taxon>Leptospiraceae</taxon>
        <taxon>Leptospira</taxon>
    </lineage>
</organism>
<name>A0AA87MRU1_9LEPT</name>
<evidence type="ECO:0000313" key="2">
    <source>
        <dbReference type="Proteomes" id="UP000001343"/>
    </source>
</evidence>
<evidence type="ECO:0000313" key="1">
    <source>
        <dbReference type="EMBL" id="EKS01184.1"/>
    </source>
</evidence>
<sequence>MFLRKDEYVKKLPKLELMLPYLDSSKNNLNHTTQDMWKIPLLLLLKSKYKIGFFRIT</sequence>
<dbReference type="Proteomes" id="UP000001343">
    <property type="component" value="Unassembled WGS sequence"/>
</dbReference>
<proteinExistence type="predicted"/>
<accession>A0AA87MRU1</accession>
<dbReference type="AlphaFoldDB" id="A0AA87MRU1"/>
<comment type="caution">
    <text evidence="1">The sequence shown here is derived from an EMBL/GenBank/DDBJ whole genome shotgun (WGS) entry which is preliminary data.</text>
</comment>
<reference evidence="1 2" key="1">
    <citation type="journal article" date="2014" name="Int. J. Syst. Evol. Microbiol.">
        <title>Leptospira mayottensis sp. nov., a pathogenic species of the genus Leptospira isolated from humans.</title>
        <authorList>
            <person name="Bourhy P."/>
            <person name="Collet L."/>
            <person name="Brisse S."/>
            <person name="Picardeau M."/>
        </authorList>
    </citation>
    <scope>NUCLEOTIDE SEQUENCE [LARGE SCALE GENOMIC DNA]</scope>
    <source>
        <strain evidence="1 2">200901122</strain>
    </source>
</reference>
<gene>
    <name evidence="1" type="ORF">LEP1GSC125_1139</name>
</gene>
<dbReference type="EMBL" id="AKWM02000022">
    <property type="protein sequence ID" value="EKS01184.1"/>
    <property type="molecule type" value="Genomic_DNA"/>
</dbReference>